<organism evidence="2 3">
    <name type="scientific">Aspergillus udagawae</name>
    <dbReference type="NCBI Taxonomy" id="91492"/>
    <lineage>
        <taxon>Eukaryota</taxon>
        <taxon>Fungi</taxon>
        <taxon>Dikarya</taxon>
        <taxon>Ascomycota</taxon>
        <taxon>Pezizomycotina</taxon>
        <taxon>Eurotiomycetes</taxon>
        <taxon>Eurotiomycetidae</taxon>
        <taxon>Eurotiales</taxon>
        <taxon>Aspergillaceae</taxon>
        <taxon>Aspergillus</taxon>
        <taxon>Aspergillus subgen. Fumigati</taxon>
    </lineage>
</organism>
<dbReference type="SUPFAM" id="SSF52540">
    <property type="entry name" value="P-loop containing nucleoside triphosphate hydrolases"/>
    <property type="match status" value="1"/>
</dbReference>
<gene>
    <name evidence="2" type="ORF">IFM46972_08931</name>
</gene>
<dbReference type="Pfam" id="PF05686">
    <property type="entry name" value="Glyco_transf_90"/>
    <property type="match status" value="1"/>
</dbReference>
<name>A0A8H3PCL3_9EURO</name>
<dbReference type="AlphaFoldDB" id="A0A8H3PCL3"/>
<comment type="caution">
    <text evidence="2">The sequence shown here is derived from an EMBL/GenBank/DDBJ whole genome shotgun (WGS) entry which is preliminary data.</text>
</comment>
<feature type="domain" description="Glycosyl transferase CAP10" evidence="1">
    <location>
        <begin position="458"/>
        <end position="733"/>
    </location>
</feature>
<dbReference type="PANTHER" id="PTHR48419">
    <property type="entry name" value="SULFOTRANSFERASE DOMAIN-CONTAINING PROTEIN"/>
    <property type="match status" value="1"/>
</dbReference>
<accession>A0A8H3PCL3</accession>
<reference evidence="2 3" key="1">
    <citation type="submission" date="2020-01" db="EMBL/GenBank/DDBJ databases">
        <title>Draft genome sequence of Aspergillus udagawae IFM 46972.</title>
        <authorList>
            <person name="Takahashi H."/>
            <person name="Yaguchi T."/>
        </authorList>
    </citation>
    <scope>NUCLEOTIDE SEQUENCE [LARGE SCALE GENOMIC DNA]</scope>
    <source>
        <strain evidence="2 3">IFM 46972</strain>
    </source>
</reference>
<dbReference type="SMART" id="SM00672">
    <property type="entry name" value="CAP10"/>
    <property type="match status" value="1"/>
</dbReference>
<dbReference type="InterPro" id="IPR027417">
    <property type="entry name" value="P-loop_NTPase"/>
</dbReference>
<dbReference type="InterPro" id="IPR006598">
    <property type="entry name" value="CAP10"/>
</dbReference>
<evidence type="ECO:0000313" key="3">
    <source>
        <dbReference type="Proteomes" id="UP000465221"/>
    </source>
</evidence>
<dbReference type="PANTHER" id="PTHR48419:SF1">
    <property type="entry name" value="SULFOTRANSFERASE DOMAIN-CONTAINING PROTEIN"/>
    <property type="match status" value="1"/>
</dbReference>
<sequence length="753" mass="85133">MADVNKSPSQSRLLLISVPRTASNLMLKILNLPGQKLVTNEKGGYFFFNAFIKVDNNGRITLPLEERSEAQKQEIRDALQEAVDGLEDCAQRAEQEGKIAFAKEHAFWLTNPAVLGNQAEQAASFRLRIPDKYGPSQTFSPLNHTVLPDEYLRTWRLTFVIRHPALAFPSLCRAMQKFRQGGIMQREDTVGSMKTTLTLTWTRMLYDWCLEQPDLPGKPLVVDAQDIIHNPQVMVQYCEETGLDPSALQFEWESKQEVLDRQTMGPDSQSQQKSDVDLAKAEAVMLSTLLGSTGVIKDKTPTVVDVTAEAKQWKEEFGEELAYMLETTRIAIILTCLFLVFLVLRLRIGGITPGSPATQSFPRVNGSQQHSFSNLSLSHAQCVAAFPGLFSEIEDAVSRGPFTLTWSRLGEPLQGSVKDNQLYILNWQKKAFLSEQMLNERTAALNQLYRAIITSPEPLPDTLFALNIQDRPIAQSWSYARPADPAATKAGDFPMPHFAFWAWPLKYIGSMDRALIAIAEIEANWTFHAKIPQAVWRGTPWFNDVQNHDLRKRLIQVTTGKPWADVQALEWETNGETARNGLAIEDFCRYKYIIYTEGVTYSGRLPFHQACRSIILTPPMAWMLHTTHLVRPVFSSTLLQTEPRLGPPHQSDRIKRAWPTDLDAGDANLVMVSPDWSDLEATIAWLENHPIIAQGIANRQRELFYDGGYLSPAAETCYWRALIRGWSKVVEPEGREWTEHKGVRWELFSLGGF</sequence>
<protein>
    <recommendedName>
        <fullName evidence="1">Glycosyl transferase CAP10 domain-containing protein</fullName>
    </recommendedName>
</protein>
<evidence type="ECO:0000313" key="2">
    <source>
        <dbReference type="EMBL" id="GFF49961.1"/>
    </source>
</evidence>
<dbReference type="InterPro" id="IPR053226">
    <property type="entry name" value="Pyrrolopyrazine_biosynth_F"/>
</dbReference>
<proteinExistence type="predicted"/>
<dbReference type="Proteomes" id="UP000465221">
    <property type="component" value="Unassembled WGS sequence"/>
</dbReference>
<dbReference type="EMBL" id="BLKC01000081">
    <property type="protein sequence ID" value="GFF49961.1"/>
    <property type="molecule type" value="Genomic_DNA"/>
</dbReference>
<evidence type="ECO:0000259" key="1">
    <source>
        <dbReference type="SMART" id="SM00672"/>
    </source>
</evidence>